<dbReference type="Gene3D" id="3.10.450.50">
    <property type="match status" value="1"/>
</dbReference>
<dbReference type="RefSeq" id="WP_229665382.1">
    <property type="nucleotide sequence ID" value="NZ_BMIV01000020.1"/>
</dbReference>
<dbReference type="Proteomes" id="UP000640509">
    <property type="component" value="Unassembled WGS sequence"/>
</dbReference>
<keyword evidence="2" id="KW-1185">Reference proteome</keyword>
<dbReference type="EMBL" id="BMIV01000020">
    <property type="protein sequence ID" value="GGF78529.1"/>
    <property type="molecule type" value="Genomic_DNA"/>
</dbReference>
<dbReference type="SUPFAM" id="SSF54427">
    <property type="entry name" value="NTF2-like"/>
    <property type="match status" value="1"/>
</dbReference>
<evidence type="ECO:0000313" key="1">
    <source>
        <dbReference type="EMBL" id="GGF78529.1"/>
    </source>
</evidence>
<gene>
    <name evidence="1" type="ORF">GCM10011402_33920</name>
</gene>
<name>A0ABQ1VLG9_9RHOB</name>
<proteinExistence type="predicted"/>
<comment type="caution">
    <text evidence="1">The sequence shown here is derived from an EMBL/GenBank/DDBJ whole genome shotgun (WGS) entry which is preliminary data.</text>
</comment>
<organism evidence="1 2">
    <name type="scientific">Paracoccus acridae</name>
    <dbReference type="NCBI Taxonomy" id="1795310"/>
    <lineage>
        <taxon>Bacteria</taxon>
        <taxon>Pseudomonadati</taxon>
        <taxon>Pseudomonadota</taxon>
        <taxon>Alphaproteobacteria</taxon>
        <taxon>Rhodobacterales</taxon>
        <taxon>Paracoccaceae</taxon>
        <taxon>Paracoccus</taxon>
    </lineage>
</organism>
<protein>
    <recommendedName>
        <fullName evidence="3">SnoaL-like domain-containing protein</fullName>
    </recommendedName>
</protein>
<evidence type="ECO:0008006" key="3">
    <source>
        <dbReference type="Google" id="ProtNLM"/>
    </source>
</evidence>
<accession>A0ABQ1VLG9</accession>
<sequence length="70" mass="7676">MRAACVALFAAWPETAWIGLQHAVAGGTGMTSWHFKGRDAASNVLEVVGCDLFTFDGDRIVRQDSYRKTD</sequence>
<evidence type="ECO:0000313" key="2">
    <source>
        <dbReference type="Proteomes" id="UP000640509"/>
    </source>
</evidence>
<dbReference type="InterPro" id="IPR032710">
    <property type="entry name" value="NTF2-like_dom_sf"/>
</dbReference>
<reference evidence="2" key="1">
    <citation type="journal article" date="2019" name="Int. J. Syst. Evol. Microbiol.">
        <title>The Global Catalogue of Microorganisms (GCM) 10K type strain sequencing project: providing services to taxonomists for standard genome sequencing and annotation.</title>
        <authorList>
            <consortium name="The Broad Institute Genomics Platform"/>
            <consortium name="The Broad Institute Genome Sequencing Center for Infectious Disease"/>
            <person name="Wu L."/>
            <person name="Ma J."/>
        </authorList>
    </citation>
    <scope>NUCLEOTIDE SEQUENCE [LARGE SCALE GENOMIC DNA]</scope>
    <source>
        <strain evidence="2">CGMCC 1.15419</strain>
    </source>
</reference>